<reference evidence="2" key="1">
    <citation type="submission" date="2014-11" db="EMBL/GenBank/DDBJ databases">
        <authorList>
            <person name="Amaro Gonzalez C."/>
        </authorList>
    </citation>
    <scope>NUCLEOTIDE SEQUENCE</scope>
</reference>
<proteinExistence type="predicted"/>
<protein>
    <submittedName>
        <fullName evidence="2">Uncharacterized protein</fullName>
    </submittedName>
</protein>
<accession>A0A0E9XMS5</accession>
<feature type="compositionally biased region" description="Basic and acidic residues" evidence="1">
    <location>
        <begin position="13"/>
        <end position="22"/>
    </location>
</feature>
<dbReference type="EMBL" id="GBXM01004628">
    <property type="protein sequence ID" value="JAI03950.1"/>
    <property type="molecule type" value="Transcribed_RNA"/>
</dbReference>
<evidence type="ECO:0000313" key="2">
    <source>
        <dbReference type="EMBL" id="JAI03950.1"/>
    </source>
</evidence>
<feature type="region of interest" description="Disordered" evidence="1">
    <location>
        <begin position="1"/>
        <end position="22"/>
    </location>
</feature>
<organism evidence="2">
    <name type="scientific">Anguilla anguilla</name>
    <name type="common">European freshwater eel</name>
    <name type="synonym">Muraena anguilla</name>
    <dbReference type="NCBI Taxonomy" id="7936"/>
    <lineage>
        <taxon>Eukaryota</taxon>
        <taxon>Metazoa</taxon>
        <taxon>Chordata</taxon>
        <taxon>Craniata</taxon>
        <taxon>Vertebrata</taxon>
        <taxon>Euteleostomi</taxon>
        <taxon>Actinopterygii</taxon>
        <taxon>Neopterygii</taxon>
        <taxon>Teleostei</taxon>
        <taxon>Anguilliformes</taxon>
        <taxon>Anguillidae</taxon>
        <taxon>Anguilla</taxon>
    </lineage>
</organism>
<dbReference type="AlphaFoldDB" id="A0A0E9XMS5"/>
<sequence length="22" mass="2540">MSNSATFAPFFRRMSEKPLPKP</sequence>
<name>A0A0E9XMS5_ANGAN</name>
<reference evidence="2" key="2">
    <citation type="journal article" date="2015" name="Fish Shellfish Immunol.">
        <title>Early steps in the European eel (Anguilla anguilla)-Vibrio vulnificus interaction in the gills: Role of the RtxA13 toxin.</title>
        <authorList>
            <person name="Callol A."/>
            <person name="Pajuelo D."/>
            <person name="Ebbesson L."/>
            <person name="Teles M."/>
            <person name="MacKenzie S."/>
            <person name="Amaro C."/>
        </authorList>
    </citation>
    <scope>NUCLEOTIDE SEQUENCE</scope>
</reference>
<evidence type="ECO:0000256" key="1">
    <source>
        <dbReference type="SAM" id="MobiDB-lite"/>
    </source>
</evidence>